<dbReference type="Proteomes" id="UP000598820">
    <property type="component" value="Unassembled WGS sequence"/>
</dbReference>
<protein>
    <submittedName>
        <fullName evidence="2">Uncharacterized protein</fullName>
    </submittedName>
</protein>
<name>A0A926XX55_9BACT</name>
<evidence type="ECO:0000313" key="3">
    <source>
        <dbReference type="Proteomes" id="UP000598820"/>
    </source>
</evidence>
<feature type="signal peptide" evidence="1">
    <location>
        <begin position="1"/>
        <end position="19"/>
    </location>
</feature>
<feature type="chain" id="PRO_5036721039" evidence="1">
    <location>
        <begin position="20"/>
        <end position="116"/>
    </location>
</feature>
<comment type="caution">
    <text evidence="2">The sequence shown here is derived from an EMBL/GenBank/DDBJ whole genome shotgun (WGS) entry which is preliminary data.</text>
</comment>
<dbReference type="EMBL" id="JACWZY010000009">
    <property type="protein sequence ID" value="MBD2701656.1"/>
    <property type="molecule type" value="Genomic_DNA"/>
</dbReference>
<dbReference type="AlphaFoldDB" id="A0A926XX55"/>
<keyword evidence="3" id="KW-1185">Reference proteome</keyword>
<gene>
    <name evidence="2" type="ORF">IC229_13480</name>
</gene>
<accession>A0A926XX55</accession>
<evidence type="ECO:0000313" key="2">
    <source>
        <dbReference type="EMBL" id="MBD2701656.1"/>
    </source>
</evidence>
<evidence type="ECO:0000256" key="1">
    <source>
        <dbReference type="SAM" id="SignalP"/>
    </source>
</evidence>
<keyword evidence="1" id="KW-0732">Signal</keyword>
<dbReference type="RefSeq" id="WP_190887501.1">
    <property type="nucleotide sequence ID" value="NZ_JACWZY010000009.1"/>
</dbReference>
<proteinExistence type="predicted"/>
<sequence length="116" mass="13388">MKVFTTLLALLMFSLRAYGQEKKAPNTFPTYQQIKPASKEIIDYAPAQGKSFTTLQSDLFNYPENSVTYVLNAQPTKDKKYVKDILKRKDIEIETILIERPDADGKRRIIINFSPR</sequence>
<organism evidence="2 3">
    <name type="scientific">Spirosoma profusum</name>
    <dbReference type="NCBI Taxonomy" id="2771354"/>
    <lineage>
        <taxon>Bacteria</taxon>
        <taxon>Pseudomonadati</taxon>
        <taxon>Bacteroidota</taxon>
        <taxon>Cytophagia</taxon>
        <taxon>Cytophagales</taxon>
        <taxon>Cytophagaceae</taxon>
        <taxon>Spirosoma</taxon>
    </lineage>
</organism>
<reference evidence="2" key="1">
    <citation type="submission" date="2020-09" db="EMBL/GenBank/DDBJ databases">
        <authorList>
            <person name="Kim M.K."/>
        </authorList>
    </citation>
    <scope>NUCLEOTIDE SEQUENCE</scope>
    <source>
        <strain evidence="2">BT702</strain>
    </source>
</reference>